<evidence type="ECO:0000313" key="3">
    <source>
        <dbReference type="Proteomes" id="UP001558652"/>
    </source>
</evidence>
<feature type="region of interest" description="Disordered" evidence="1">
    <location>
        <begin position="96"/>
        <end position="152"/>
    </location>
</feature>
<dbReference type="Proteomes" id="UP001558652">
    <property type="component" value="Unassembled WGS sequence"/>
</dbReference>
<feature type="compositionally biased region" description="Basic residues" evidence="1">
    <location>
        <begin position="135"/>
        <end position="144"/>
    </location>
</feature>
<dbReference type="EMBL" id="JBFDAA010000022">
    <property type="protein sequence ID" value="KAL1110391.1"/>
    <property type="molecule type" value="Genomic_DNA"/>
</dbReference>
<reference evidence="2 3" key="1">
    <citation type="submission" date="2024-07" db="EMBL/GenBank/DDBJ databases">
        <title>Chromosome-level genome assembly of the water stick insect Ranatra chinensis (Heteroptera: Nepidae).</title>
        <authorList>
            <person name="Liu X."/>
        </authorList>
    </citation>
    <scope>NUCLEOTIDE SEQUENCE [LARGE SCALE GENOMIC DNA]</scope>
    <source>
        <strain evidence="2">Cailab_2021Rc</strain>
        <tissue evidence="2">Muscle</tissue>
    </source>
</reference>
<gene>
    <name evidence="2" type="ORF">AAG570_007922</name>
</gene>
<dbReference type="AlphaFoldDB" id="A0ABD0XT84"/>
<keyword evidence="3" id="KW-1185">Reference proteome</keyword>
<feature type="compositionally biased region" description="Gly residues" evidence="1">
    <location>
        <begin position="52"/>
        <end position="61"/>
    </location>
</feature>
<feature type="compositionally biased region" description="Basic and acidic residues" evidence="1">
    <location>
        <begin position="12"/>
        <end position="39"/>
    </location>
</feature>
<protein>
    <submittedName>
        <fullName evidence="2">Uncharacterized protein</fullName>
    </submittedName>
</protein>
<accession>A0ABD0XT84</accession>
<feature type="region of interest" description="Disordered" evidence="1">
    <location>
        <begin position="1"/>
        <end position="66"/>
    </location>
</feature>
<name>A0ABD0XT84_9HEMI</name>
<comment type="caution">
    <text evidence="2">The sequence shown here is derived from an EMBL/GenBank/DDBJ whole genome shotgun (WGS) entry which is preliminary data.</text>
</comment>
<evidence type="ECO:0000256" key="1">
    <source>
        <dbReference type="SAM" id="MobiDB-lite"/>
    </source>
</evidence>
<proteinExistence type="predicted"/>
<evidence type="ECO:0000313" key="2">
    <source>
        <dbReference type="EMBL" id="KAL1110391.1"/>
    </source>
</evidence>
<organism evidence="2 3">
    <name type="scientific">Ranatra chinensis</name>
    <dbReference type="NCBI Taxonomy" id="642074"/>
    <lineage>
        <taxon>Eukaryota</taxon>
        <taxon>Metazoa</taxon>
        <taxon>Ecdysozoa</taxon>
        <taxon>Arthropoda</taxon>
        <taxon>Hexapoda</taxon>
        <taxon>Insecta</taxon>
        <taxon>Pterygota</taxon>
        <taxon>Neoptera</taxon>
        <taxon>Paraneoptera</taxon>
        <taxon>Hemiptera</taxon>
        <taxon>Heteroptera</taxon>
        <taxon>Panheteroptera</taxon>
        <taxon>Nepomorpha</taxon>
        <taxon>Nepidae</taxon>
        <taxon>Ranatrinae</taxon>
        <taxon>Ranatra</taxon>
    </lineage>
</organism>
<sequence length="152" mass="16579">MASKRRNIFYQKKQETTKIGSGDRGDSEGESDLEGRASEDEFAEDELSVGGPERGGGGGGVSCRNKGAEFHEGLLLDALLRPPPHRLPYILPVPPPPGHYEPVHRYGPPPRPEFTTFRPAGHDSDSGYSQDTSGGRRRTPHRLPHATDLVIS</sequence>